<reference evidence="1 2" key="1">
    <citation type="submission" date="2013-12" db="EMBL/GenBank/DDBJ databases">
        <authorList>
            <person name="Cubeta M."/>
            <person name="Pakala S."/>
            <person name="Fedorova N."/>
            <person name="Thomas E."/>
            <person name="Dean R."/>
            <person name="Jabaji S."/>
            <person name="Neate S."/>
            <person name="Toda T."/>
            <person name="Tavantzis S."/>
            <person name="Vilgalys R."/>
            <person name="Bharathan N."/>
            <person name="Pakala S."/>
            <person name="Losada L.S."/>
            <person name="Zafar N."/>
            <person name="Nierman W."/>
        </authorList>
    </citation>
    <scope>NUCLEOTIDE SEQUENCE [LARGE SCALE GENOMIC DNA]</scope>
    <source>
        <strain evidence="1 2">123E</strain>
    </source>
</reference>
<dbReference type="OrthoDB" id="3231398at2759"/>
<evidence type="ECO:0000313" key="1">
    <source>
        <dbReference type="EMBL" id="KEP46487.1"/>
    </source>
</evidence>
<keyword evidence="2" id="KW-1185">Reference proteome</keyword>
<proteinExistence type="predicted"/>
<dbReference type="AlphaFoldDB" id="A0A074S8X2"/>
<sequence>MSFWVGSSASSGNPSLAWSLGNAGKGRLLIKFPFNLHSGWYNEQPCTTFKTFQHRKERKGFRHEFILLKLLDGSVCRVERMGDPDARFDAISPRGSVAHDMAQCFGLEELDQARLDSSDVVSESTLPCDFDLMDILHICRAIHEGEKTRNYTLQLYNCWFFSLAIQACLTRFIAHWEDKSLFGVWLAEVNKGIAALPYTLHVRTHSASMRHQPIIFRLYSALFSNNPSCRNPLAEEIKIRLRLRLARDPEGTQQAIAYRVNNLLWHTTMELGLIHFMEDEIKEVIMNIIEDSLGRTFLIPHACSGETSSLTSDVLRNDLRLALRDLLNLANTGNSIDNDSTQFHLKSKDVHDTPFGEEFSATAKAKELNFNRKPVGQSTMNMNAIDWYRWLFNHLLSLILRSLHIVFGVELFAFGLSGIQFVAVDDKLGHAVTRLKGLKTVTRSDLERFVDEIRVLTQKQHKFATWRRNPWTDVCELIMQDISVNVLEEIEKGKPNIQFCGYNLNEDFRPRYTSISALQGHIRERIGIHAKEVESVWLGTAASIRIELEDTLSQVWTMIREDDIIIQQATQEFERLGDRNGANAHPIANLAHATTSTKMTPDQLAASHAKLAGLLALVEHAGLESLAATAAVIPHLPQILSLAKSGQLKAQQMKQFKTLVAMVAKHNRKPIPDRMLHSVQGSPQVPGIQMNPGMHQPGGQMEMPVDQMLMLRQMQAQRMAYPEAQNMMQYPGFPMQMAGQPWQMGQLPMGTGRGQQLQQYAAAAAMQRRNAMQAPPNPQR</sequence>
<dbReference type="Proteomes" id="UP000027456">
    <property type="component" value="Unassembled WGS sequence"/>
</dbReference>
<comment type="caution">
    <text evidence="1">The sequence shown here is derived from an EMBL/GenBank/DDBJ whole genome shotgun (WGS) entry which is preliminary data.</text>
</comment>
<dbReference type="HOGENOM" id="CLU_359087_0_0_1"/>
<protein>
    <submittedName>
        <fullName evidence="1">Uncharacterized protein</fullName>
    </submittedName>
</protein>
<name>A0A074S8X2_9AGAM</name>
<gene>
    <name evidence="1" type="ORF">V565_196200</name>
</gene>
<accession>A0A074S8X2</accession>
<dbReference type="EMBL" id="AZST01001079">
    <property type="protein sequence ID" value="KEP46487.1"/>
    <property type="molecule type" value="Genomic_DNA"/>
</dbReference>
<organism evidence="1 2">
    <name type="scientific">Rhizoctonia solani 123E</name>
    <dbReference type="NCBI Taxonomy" id="1423351"/>
    <lineage>
        <taxon>Eukaryota</taxon>
        <taxon>Fungi</taxon>
        <taxon>Dikarya</taxon>
        <taxon>Basidiomycota</taxon>
        <taxon>Agaricomycotina</taxon>
        <taxon>Agaricomycetes</taxon>
        <taxon>Cantharellales</taxon>
        <taxon>Ceratobasidiaceae</taxon>
        <taxon>Rhizoctonia</taxon>
    </lineage>
</organism>
<evidence type="ECO:0000313" key="2">
    <source>
        <dbReference type="Proteomes" id="UP000027456"/>
    </source>
</evidence>